<keyword evidence="2 11" id="KW-0812">Transmembrane</keyword>
<dbReference type="CDD" id="cd14982">
    <property type="entry name" value="7tmA_purinoceptor-like"/>
    <property type="match status" value="1"/>
</dbReference>
<evidence type="ECO:0000313" key="13">
    <source>
        <dbReference type="EMBL" id="KAJ8369794.1"/>
    </source>
</evidence>
<dbReference type="PRINTS" id="PR00237">
    <property type="entry name" value="GPCRRHODOPSN"/>
</dbReference>
<name>A0A9Q1FYL8_SYNKA</name>
<protein>
    <recommendedName>
        <fullName evidence="12">G-protein coupled receptors family 1 profile domain-containing protein</fullName>
    </recommendedName>
</protein>
<evidence type="ECO:0000256" key="6">
    <source>
        <dbReference type="ARBA" id="ARBA00023130"/>
    </source>
</evidence>
<dbReference type="InterPro" id="IPR000276">
    <property type="entry name" value="GPCR_Rhodpsn"/>
</dbReference>
<feature type="transmembrane region" description="Helical" evidence="11">
    <location>
        <begin position="200"/>
        <end position="221"/>
    </location>
</feature>
<dbReference type="PROSITE" id="PS50262">
    <property type="entry name" value="G_PROTEIN_RECEP_F1_2"/>
    <property type="match status" value="1"/>
</dbReference>
<comment type="caution">
    <text evidence="13">The sequence shown here is derived from an EMBL/GenBank/DDBJ whole genome shotgun (WGS) entry which is preliminary data.</text>
</comment>
<evidence type="ECO:0000259" key="12">
    <source>
        <dbReference type="PROSITE" id="PS50262"/>
    </source>
</evidence>
<evidence type="ECO:0000256" key="9">
    <source>
        <dbReference type="ARBA" id="ARBA00023170"/>
    </source>
</evidence>
<feature type="transmembrane region" description="Helical" evidence="11">
    <location>
        <begin position="100"/>
        <end position="127"/>
    </location>
</feature>
<feature type="transmembrane region" description="Helical" evidence="11">
    <location>
        <begin position="242"/>
        <end position="267"/>
    </location>
</feature>
<dbReference type="AlphaFoldDB" id="A0A9Q1FYL8"/>
<reference evidence="13" key="1">
    <citation type="journal article" date="2023" name="Science">
        <title>Genome structures resolve the early diversification of teleost fishes.</title>
        <authorList>
            <person name="Parey E."/>
            <person name="Louis A."/>
            <person name="Montfort J."/>
            <person name="Bouchez O."/>
            <person name="Roques C."/>
            <person name="Iampietro C."/>
            <person name="Lluch J."/>
            <person name="Castinel A."/>
            <person name="Donnadieu C."/>
            <person name="Desvignes T."/>
            <person name="Floi Bucao C."/>
            <person name="Jouanno E."/>
            <person name="Wen M."/>
            <person name="Mejri S."/>
            <person name="Dirks R."/>
            <person name="Jansen H."/>
            <person name="Henkel C."/>
            <person name="Chen W.J."/>
            <person name="Zahm M."/>
            <person name="Cabau C."/>
            <person name="Klopp C."/>
            <person name="Thompson A.W."/>
            <person name="Robinson-Rechavi M."/>
            <person name="Braasch I."/>
            <person name="Lecointre G."/>
            <person name="Bobe J."/>
            <person name="Postlethwait J.H."/>
            <person name="Berthelot C."/>
            <person name="Roest Crollius H."/>
            <person name="Guiguen Y."/>
        </authorList>
    </citation>
    <scope>NUCLEOTIDE SEQUENCE</scope>
    <source>
        <strain evidence="13">WJC10195</strain>
    </source>
</reference>
<evidence type="ECO:0000256" key="4">
    <source>
        <dbReference type="ARBA" id="ARBA00022989"/>
    </source>
</evidence>
<accession>A0A9Q1FYL8</accession>
<evidence type="ECO:0000256" key="3">
    <source>
        <dbReference type="ARBA" id="ARBA00022859"/>
    </source>
</evidence>
<keyword evidence="5" id="KW-0297">G-protein coupled receptor</keyword>
<keyword evidence="9" id="KW-0675">Receptor</keyword>
<feature type="transmembrane region" description="Helical" evidence="11">
    <location>
        <begin position="147"/>
        <end position="168"/>
    </location>
</feature>
<evidence type="ECO:0000256" key="7">
    <source>
        <dbReference type="ARBA" id="ARBA00023136"/>
    </source>
</evidence>
<dbReference type="GO" id="GO:0004930">
    <property type="term" value="F:G protein-coupled receptor activity"/>
    <property type="evidence" value="ECO:0007669"/>
    <property type="project" value="UniProtKB-KW"/>
</dbReference>
<sequence>MSRNNLTAELEAAVMMNNSTADCNPRADFQIYLFPTVYCFVFVLGLLGNVGALYVFIFKITPRSSSNIYVINLALADTIFLCTLPFRIHYHLKGNDWVFGSPACLVIGTLFFTNIYISVAFLTCICIDRYIATVHPITYLRLRGTKCTLWVSLAVWTVTGVAMLALILTGPLDSAPEPGGSRRSCFENFSRREWAKRMTAYNACALVFGSIVPLAVIMVCYPLVARRLTRIRTGTSRRALRIIYAILTITTICFLPYAVVHLLHLLMRHQIIQSCVYANAIYKARRLTMALVSLNSCLDPVLYYFTTRHCDFSFFKRLRPRRTRNVYTIN</sequence>
<keyword evidence="14" id="KW-1185">Reference proteome</keyword>
<dbReference type="Pfam" id="PF00001">
    <property type="entry name" value="7tm_1"/>
    <property type="match status" value="1"/>
</dbReference>
<evidence type="ECO:0000256" key="10">
    <source>
        <dbReference type="ARBA" id="ARBA00023224"/>
    </source>
</evidence>
<evidence type="ECO:0000256" key="2">
    <source>
        <dbReference type="ARBA" id="ARBA00022692"/>
    </source>
</evidence>
<dbReference type="InterPro" id="IPR047160">
    <property type="entry name" value="GP183-like"/>
</dbReference>
<feature type="transmembrane region" description="Helical" evidence="11">
    <location>
        <begin position="32"/>
        <end position="57"/>
    </location>
</feature>
<keyword evidence="8" id="KW-1015">Disulfide bond</keyword>
<keyword evidence="7 11" id="KW-0472">Membrane</keyword>
<dbReference type="PANTHER" id="PTHR24237:SF37">
    <property type="entry name" value="COAGULATION FACTOR II (THROMBIN) RECEPTOR-LIKE 2-RELATED"/>
    <property type="match status" value="1"/>
</dbReference>
<feature type="domain" description="G-protein coupled receptors family 1 profile" evidence="12">
    <location>
        <begin position="48"/>
        <end position="303"/>
    </location>
</feature>
<dbReference type="EMBL" id="JAINUF010000003">
    <property type="protein sequence ID" value="KAJ8369794.1"/>
    <property type="molecule type" value="Genomic_DNA"/>
</dbReference>
<organism evidence="13 14">
    <name type="scientific">Synaphobranchus kaupii</name>
    <name type="common">Kaup's arrowtooth eel</name>
    <dbReference type="NCBI Taxonomy" id="118154"/>
    <lineage>
        <taxon>Eukaryota</taxon>
        <taxon>Metazoa</taxon>
        <taxon>Chordata</taxon>
        <taxon>Craniata</taxon>
        <taxon>Vertebrata</taxon>
        <taxon>Euteleostomi</taxon>
        <taxon>Actinopterygii</taxon>
        <taxon>Neopterygii</taxon>
        <taxon>Teleostei</taxon>
        <taxon>Anguilliformes</taxon>
        <taxon>Synaphobranchidae</taxon>
        <taxon>Synaphobranchus</taxon>
    </lineage>
</organism>
<gene>
    <name evidence="13" type="ORF">SKAU_G00098220</name>
</gene>
<dbReference type="Proteomes" id="UP001152622">
    <property type="component" value="Chromosome 3"/>
</dbReference>
<keyword evidence="10" id="KW-0807">Transducer</keyword>
<dbReference type="GO" id="GO:0002250">
    <property type="term" value="P:adaptive immune response"/>
    <property type="evidence" value="ECO:0007669"/>
    <property type="project" value="UniProtKB-KW"/>
</dbReference>
<keyword evidence="3" id="KW-0391">Immunity</keyword>
<keyword evidence="4 11" id="KW-1133">Transmembrane helix</keyword>
<evidence type="ECO:0000256" key="1">
    <source>
        <dbReference type="ARBA" id="ARBA00004141"/>
    </source>
</evidence>
<proteinExistence type="predicted"/>
<dbReference type="GO" id="GO:0016020">
    <property type="term" value="C:membrane"/>
    <property type="evidence" value="ECO:0007669"/>
    <property type="project" value="UniProtKB-SubCell"/>
</dbReference>
<keyword evidence="6" id="KW-1064">Adaptive immunity</keyword>
<evidence type="ECO:0000256" key="11">
    <source>
        <dbReference type="SAM" id="Phobius"/>
    </source>
</evidence>
<comment type="subcellular location">
    <subcellularLocation>
        <location evidence="1">Membrane</location>
        <topology evidence="1">Multi-pass membrane protein</topology>
    </subcellularLocation>
</comment>
<dbReference type="Gene3D" id="1.20.1070.10">
    <property type="entry name" value="Rhodopsin 7-helix transmembrane proteins"/>
    <property type="match status" value="1"/>
</dbReference>
<dbReference type="FunFam" id="1.20.1070.10:FF:000017">
    <property type="entry name" value="lysophosphatidic acid receptor 4"/>
    <property type="match status" value="1"/>
</dbReference>
<evidence type="ECO:0000313" key="14">
    <source>
        <dbReference type="Proteomes" id="UP001152622"/>
    </source>
</evidence>
<dbReference type="InterPro" id="IPR017452">
    <property type="entry name" value="GPCR_Rhodpsn_7TM"/>
</dbReference>
<dbReference type="OrthoDB" id="5960344at2759"/>
<dbReference type="SUPFAM" id="SSF81321">
    <property type="entry name" value="Family A G protein-coupled receptor-like"/>
    <property type="match status" value="1"/>
</dbReference>
<feature type="transmembrane region" description="Helical" evidence="11">
    <location>
        <begin position="69"/>
        <end position="88"/>
    </location>
</feature>
<evidence type="ECO:0000256" key="8">
    <source>
        <dbReference type="ARBA" id="ARBA00023157"/>
    </source>
</evidence>
<dbReference type="PRINTS" id="PR01157">
    <property type="entry name" value="P2YPURNOCPTR"/>
</dbReference>
<evidence type="ECO:0000256" key="5">
    <source>
        <dbReference type="ARBA" id="ARBA00023040"/>
    </source>
</evidence>
<dbReference type="PANTHER" id="PTHR24237">
    <property type="entry name" value="G-PROTEIN COUPLED RECEPTOR"/>
    <property type="match status" value="1"/>
</dbReference>
<dbReference type="GO" id="GO:0008142">
    <property type="term" value="F:oxysterol binding"/>
    <property type="evidence" value="ECO:0007669"/>
    <property type="project" value="InterPro"/>
</dbReference>